<dbReference type="Gene3D" id="1.10.15.40">
    <property type="entry name" value="Electron transport complex subunit B, putative Fe-S cluster"/>
    <property type="match status" value="1"/>
</dbReference>
<proteinExistence type="predicted"/>
<dbReference type="GO" id="GO:0051539">
    <property type="term" value="F:4 iron, 4 sulfur cluster binding"/>
    <property type="evidence" value="ECO:0007669"/>
    <property type="project" value="UniProtKB-KW"/>
</dbReference>
<evidence type="ECO:0000313" key="6">
    <source>
        <dbReference type="EMBL" id="AEB09990.1"/>
    </source>
</evidence>
<gene>
    <name evidence="6" type="ordered locus">Desac_2161</name>
</gene>
<accession>F2NDC4</accession>
<dbReference type="OrthoDB" id="5414784at2"/>
<evidence type="ECO:0000256" key="4">
    <source>
        <dbReference type="ARBA" id="ARBA00023014"/>
    </source>
</evidence>
<dbReference type="Pfam" id="PF12654">
    <property type="entry name" value="DUF3786"/>
    <property type="match status" value="1"/>
</dbReference>
<dbReference type="STRING" id="880072.Desac_2161"/>
<protein>
    <submittedName>
        <fullName evidence="6">Fe-S cluster domain protein</fullName>
    </submittedName>
</protein>
<dbReference type="InterPro" id="IPR024264">
    <property type="entry name" value="DUF3786"/>
</dbReference>
<dbReference type="Pfam" id="PF04060">
    <property type="entry name" value="FeS"/>
    <property type="match status" value="1"/>
</dbReference>
<keyword evidence="4" id="KW-0411">Iron-sulfur</keyword>
<dbReference type="RefSeq" id="WP_013707099.1">
    <property type="nucleotide sequence ID" value="NC_015388.1"/>
</dbReference>
<organism evidence="6 7">
    <name type="scientific">Desulfobacca acetoxidans (strain ATCC 700848 / DSM 11109 / ASRB2)</name>
    <dbReference type="NCBI Taxonomy" id="880072"/>
    <lineage>
        <taxon>Bacteria</taxon>
        <taxon>Pseudomonadati</taxon>
        <taxon>Thermodesulfobacteriota</taxon>
        <taxon>Desulfobaccia</taxon>
        <taxon>Desulfobaccales</taxon>
        <taxon>Desulfobaccaceae</taxon>
        <taxon>Desulfobacca</taxon>
    </lineage>
</organism>
<keyword evidence="7" id="KW-1185">Reference proteome</keyword>
<dbReference type="AlphaFoldDB" id="F2NDC4"/>
<keyword evidence="3" id="KW-0408">Iron</keyword>
<dbReference type="Proteomes" id="UP000000483">
    <property type="component" value="Chromosome"/>
</dbReference>
<evidence type="ECO:0000256" key="3">
    <source>
        <dbReference type="ARBA" id="ARBA00023004"/>
    </source>
</evidence>
<keyword evidence="2" id="KW-0479">Metal-binding</keyword>
<evidence type="ECO:0000256" key="2">
    <source>
        <dbReference type="ARBA" id="ARBA00022723"/>
    </source>
</evidence>
<reference evidence="6 7" key="1">
    <citation type="journal article" date="2011" name="Stand. Genomic Sci.">
        <title>Complete genome sequence of the acetate-degrading sulfate reducer Desulfobacca acetoxidans type strain (ASRB2).</title>
        <authorList>
            <person name="Goker M."/>
            <person name="Teshima H."/>
            <person name="Lapidus A."/>
            <person name="Nolan M."/>
            <person name="Lucas S."/>
            <person name="Hammon N."/>
            <person name="Deshpande S."/>
            <person name="Cheng J.F."/>
            <person name="Tapia R."/>
            <person name="Han C."/>
            <person name="Goodwin L."/>
            <person name="Pitluck S."/>
            <person name="Huntemann M."/>
            <person name="Liolios K."/>
            <person name="Ivanova N."/>
            <person name="Pagani I."/>
            <person name="Mavromatis K."/>
            <person name="Ovchinikova G."/>
            <person name="Pati A."/>
            <person name="Chen A."/>
            <person name="Palaniappan K."/>
            <person name="Land M."/>
            <person name="Hauser L."/>
            <person name="Brambilla E.M."/>
            <person name="Rohde M."/>
            <person name="Spring S."/>
            <person name="Detter J.C."/>
            <person name="Woyke T."/>
            <person name="Bristow J."/>
            <person name="Eisen J.A."/>
            <person name="Markowitz V."/>
            <person name="Hugenholtz P."/>
            <person name="Kyrpides N.C."/>
            <person name="Klenk H.P."/>
        </authorList>
    </citation>
    <scope>NUCLEOTIDE SEQUENCE [LARGE SCALE GENOMIC DNA]</scope>
    <source>
        <strain evidence="7">ATCC 700848 / DSM 11109 / ASRB2</strain>
    </source>
</reference>
<dbReference type="GO" id="GO:0046872">
    <property type="term" value="F:metal ion binding"/>
    <property type="evidence" value="ECO:0007669"/>
    <property type="project" value="UniProtKB-KW"/>
</dbReference>
<dbReference type="KEGG" id="dao:Desac_2161"/>
<evidence type="ECO:0000259" key="5">
    <source>
        <dbReference type="PROSITE" id="PS51656"/>
    </source>
</evidence>
<dbReference type="HOGENOM" id="CLU_1044810_0_0_7"/>
<dbReference type="PROSITE" id="PS51656">
    <property type="entry name" value="4FE4S"/>
    <property type="match status" value="1"/>
</dbReference>
<feature type="domain" description="4Fe-4S" evidence="5">
    <location>
        <begin position="1"/>
        <end position="59"/>
    </location>
</feature>
<evidence type="ECO:0000313" key="7">
    <source>
        <dbReference type="Proteomes" id="UP000000483"/>
    </source>
</evidence>
<keyword evidence="1" id="KW-0004">4Fe-4S</keyword>
<name>F2NDC4_DESAR</name>
<sequence length="270" mass="30364">MPISALQLFKHLPQTNCGDCGYPTCLAFATQVVVEGADLTNCPHLSDEAKQLSGTIREQQQQGVGRRRDKLAIALKFLQEKVAPLDFATLATGLGAICREEEQRPYLELTYFGQTVRIFKDEVRYPAGTAENPWDAILLYNYIASQAKRPPCGQWIKFEGLPHSVSKSKTLHRLQRQLAAALSGKKELLAQRALTLGAQPASVSEDADLQFIFRPLPHLPLLLIFHDAEAEENFAAEAHFLFDAQVMDYLDLESLLFLVERLMDYLLEKY</sequence>
<dbReference type="InterPro" id="IPR007202">
    <property type="entry name" value="4Fe-4S_dom"/>
</dbReference>
<dbReference type="eggNOG" id="COG1456">
    <property type="taxonomic scope" value="Bacteria"/>
</dbReference>
<dbReference type="EMBL" id="CP002629">
    <property type="protein sequence ID" value="AEB09990.1"/>
    <property type="molecule type" value="Genomic_DNA"/>
</dbReference>
<reference evidence="7" key="2">
    <citation type="submission" date="2011-03" db="EMBL/GenBank/DDBJ databases">
        <title>The complete genome of Desulfobacca acetoxidans DSM 11109.</title>
        <authorList>
            <consortium name="US DOE Joint Genome Institute (JGI-PGF)"/>
            <person name="Lucas S."/>
            <person name="Copeland A."/>
            <person name="Lapidus A."/>
            <person name="Bruce D."/>
            <person name="Goodwin L."/>
            <person name="Pitluck S."/>
            <person name="Peters L."/>
            <person name="Kyrpides N."/>
            <person name="Mavromatis K."/>
            <person name="Ivanova N."/>
            <person name="Ovchinnikova G."/>
            <person name="Teshima H."/>
            <person name="Detter J.C."/>
            <person name="Han C."/>
            <person name="Land M."/>
            <person name="Hauser L."/>
            <person name="Markowitz V."/>
            <person name="Cheng J.-F."/>
            <person name="Hugenholtz P."/>
            <person name="Woyke T."/>
            <person name="Wu D."/>
            <person name="Spring S."/>
            <person name="Schueler E."/>
            <person name="Brambilla E."/>
            <person name="Klenk H.-P."/>
            <person name="Eisen J.A."/>
        </authorList>
    </citation>
    <scope>NUCLEOTIDE SEQUENCE [LARGE SCALE GENOMIC DNA]</scope>
    <source>
        <strain evidence="7">ATCC 700848 / DSM 11109 / ASRB2</strain>
    </source>
</reference>
<evidence type="ECO:0000256" key="1">
    <source>
        <dbReference type="ARBA" id="ARBA00022485"/>
    </source>
</evidence>